<dbReference type="Proteomes" id="UP000076727">
    <property type="component" value="Unassembled WGS sequence"/>
</dbReference>
<protein>
    <submittedName>
        <fullName evidence="1">Uncharacterized protein</fullName>
    </submittedName>
</protein>
<reference evidence="1 2" key="1">
    <citation type="journal article" date="2016" name="Mol. Biol. Evol.">
        <title>Comparative Genomics of Early-Diverging Mushroom-Forming Fungi Provides Insights into the Origins of Lignocellulose Decay Capabilities.</title>
        <authorList>
            <person name="Nagy L.G."/>
            <person name="Riley R."/>
            <person name="Tritt A."/>
            <person name="Adam C."/>
            <person name="Daum C."/>
            <person name="Floudas D."/>
            <person name="Sun H."/>
            <person name="Yadav J.S."/>
            <person name="Pangilinan J."/>
            <person name="Larsson K.H."/>
            <person name="Matsuura K."/>
            <person name="Barry K."/>
            <person name="Labutti K."/>
            <person name="Kuo R."/>
            <person name="Ohm R.A."/>
            <person name="Bhattacharya S.S."/>
            <person name="Shirouzu T."/>
            <person name="Yoshinaga Y."/>
            <person name="Martin F.M."/>
            <person name="Grigoriev I.V."/>
            <person name="Hibbett D.S."/>
        </authorList>
    </citation>
    <scope>NUCLEOTIDE SEQUENCE [LARGE SCALE GENOMIC DNA]</scope>
    <source>
        <strain evidence="1 2">L-15889</strain>
    </source>
</reference>
<accession>A0A165STW8</accession>
<name>A0A165STW8_9APHY</name>
<evidence type="ECO:0000313" key="2">
    <source>
        <dbReference type="Proteomes" id="UP000076727"/>
    </source>
</evidence>
<evidence type="ECO:0000313" key="1">
    <source>
        <dbReference type="EMBL" id="KZT72483.1"/>
    </source>
</evidence>
<sequence length="67" mass="7495">MPVGSVVRSRLHLGGLWWTISFDNSRHPHVPSGTELLYLSSQAVQTQQLPLLLLFFLSTSEAQPLHV</sequence>
<dbReference type="AlphaFoldDB" id="A0A165STW8"/>
<gene>
    <name evidence="1" type="ORF">DAEQUDRAFT_722629</name>
</gene>
<dbReference type="EMBL" id="KV429040">
    <property type="protein sequence ID" value="KZT72483.1"/>
    <property type="molecule type" value="Genomic_DNA"/>
</dbReference>
<proteinExistence type="predicted"/>
<keyword evidence="2" id="KW-1185">Reference proteome</keyword>
<organism evidence="1 2">
    <name type="scientific">Daedalea quercina L-15889</name>
    <dbReference type="NCBI Taxonomy" id="1314783"/>
    <lineage>
        <taxon>Eukaryota</taxon>
        <taxon>Fungi</taxon>
        <taxon>Dikarya</taxon>
        <taxon>Basidiomycota</taxon>
        <taxon>Agaricomycotina</taxon>
        <taxon>Agaricomycetes</taxon>
        <taxon>Polyporales</taxon>
        <taxon>Fomitopsis</taxon>
    </lineage>
</organism>